<evidence type="ECO:0000256" key="2">
    <source>
        <dbReference type="ARBA" id="ARBA00004401"/>
    </source>
</evidence>
<dbReference type="GO" id="GO:0016485">
    <property type="term" value="P:protein processing"/>
    <property type="evidence" value="ECO:0007669"/>
    <property type="project" value="TreeGrafter"/>
</dbReference>
<dbReference type="SUPFAM" id="SSF55486">
    <property type="entry name" value="Metalloproteases ('zincins'), catalytic domain"/>
    <property type="match status" value="1"/>
</dbReference>
<evidence type="ECO:0000259" key="9">
    <source>
        <dbReference type="Pfam" id="PF01431"/>
    </source>
</evidence>
<dbReference type="InParanoid" id="E0VRJ2"/>
<accession>E0VRJ2</accession>
<gene>
    <name evidence="12" type="primary">8237913</name>
    <name evidence="11" type="ORF">Phum_PHUM399440</name>
</gene>
<dbReference type="OMA" id="WISYAQL"/>
<feature type="domain" description="Peptidase M13 C-terminal" evidence="9">
    <location>
        <begin position="550"/>
        <end position="761"/>
    </location>
</feature>
<proteinExistence type="inferred from homology"/>
<name>E0VRJ2_PEDHC</name>
<dbReference type="InterPro" id="IPR000718">
    <property type="entry name" value="Peptidase_M13"/>
</dbReference>
<dbReference type="VEuPathDB" id="VectorBase:PHUM399440"/>
<dbReference type="EnsemblMetazoa" id="PHUM399440-RA">
    <property type="protein sequence ID" value="PHUM399440-PA"/>
    <property type="gene ID" value="PHUM399440"/>
</dbReference>
<dbReference type="InterPro" id="IPR042089">
    <property type="entry name" value="Peptidase_M13_dom_2"/>
</dbReference>
<keyword evidence="4" id="KW-0645">Protease</keyword>
<dbReference type="KEGG" id="phu:Phum_PHUM399440"/>
<evidence type="ECO:0000256" key="5">
    <source>
        <dbReference type="ARBA" id="ARBA00022723"/>
    </source>
</evidence>
<dbReference type="Gene3D" id="1.10.1380.10">
    <property type="entry name" value="Neutral endopeptidase , domain2"/>
    <property type="match status" value="1"/>
</dbReference>
<dbReference type="InterPro" id="IPR018497">
    <property type="entry name" value="Peptidase_M13_C"/>
</dbReference>
<dbReference type="STRING" id="121224.E0VRJ2"/>
<sequence length="762" mass="88565">MELSTAWRSWTRNKFNDILFNISHNIRLFFTRHAASSNNLLHKDFLTRFNLTWLLNSQNLNSEKSTNVCQTEHCKKIARDILDSIDETIDPCDDFYSYTCSNWIKNHPVPPTESHWNQFEILGQQLDNQIRDLLEENDEENDPHIVKVAKNVYSACMDVERIEERGMTPLVNLLQELGNWPIATTYWNEKNFQWQKLISEIGRKLAVNTVLTVYVHVDKKDTSRNIIMIDEPSLTLPKYVLTSSDTDYIRPYLTFISKSARLVANARGDPFYLFHSLSQSFNIIKFEIDLANVMRKEEDKRNMNVLYDLVTISKLQKWTDKKSLYHSRSIIDWKKLISNYLGIDEEALKDDTPVAITNWDYLNQLMSLIDKTSPTVLANYVLWRVVYKMSRDLNEEMTGLNFEFKKELSSISEDYPRWYDCVLTSGYLSFAVGYMYVKKHFDDEAKTKAIEMVEDIRRAFKDELSEVKWMDDKTKIQAMEKADYMNHFIGYPNWFDNVTFLEEYYQGVTVGKNHFENKVSLREFRMKKLSDSLNTKTNREEWIAGPAIANAFYNPQLNSIILPAGVLQSPFFNKNQPESINYGSIGSVVGHEITHGFDDLGRQSDKLGNIKEWWSKETEKTYVKNSLCFVNQYENYRIPELDGTLHTEMTVNGILTLGENIADNGGLKASLRAYLERGKNKNEFLLPGLEHLSPEQLFYIGFARVWCESSTEASLLSEILGDSHAPHRLRVIGSLSNSEHFASTWKCKPGTNMNPQKKCKLW</sequence>
<dbReference type="GO" id="GO:0046872">
    <property type="term" value="F:metal ion binding"/>
    <property type="evidence" value="ECO:0007669"/>
    <property type="project" value="UniProtKB-KW"/>
</dbReference>
<keyword evidence="5" id="KW-0479">Metal-binding</keyword>
<dbReference type="PROSITE" id="PS51885">
    <property type="entry name" value="NEPRILYSIN"/>
    <property type="match status" value="1"/>
</dbReference>
<keyword evidence="7" id="KW-0862">Zinc</keyword>
<evidence type="ECO:0000256" key="1">
    <source>
        <dbReference type="ARBA" id="ARBA00001947"/>
    </source>
</evidence>
<evidence type="ECO:0000256" key="7">
    <source>
        <dbReference type="ARBA" id="ARBA00022833"/>
    </source>
</evidence>
<dbReference type="Pfam" id="PF05649">
    <property type="entry name" value="Peptidase_M13_N"/>
    <property type="match status" value="1"/>
</dbReference>
<organism>
    <name type="scientific">Pediculus humanus subsp. corporis</name>
    <name type="common">Body louse</name>
    <dbReference type="NCBI Taxonomy" id="121224"/>
    <lineage>
        <taxon>Eukaryota</taxon>
        <taxon>Metazoa</taxon>
        <taxon>Ecdysozoa</taxon>
        <taxon>Arthropoda</taxon>
        <taxon>Hexapoda</taxon>
        <taxon>Insecta</taxon>
        <taxon>Pterygota</taxon>
        <taxon>Neoptera</taxon>
        <taxon>Paraneoptera</taxon>
        <taxon>Psocodea</taxon>
        <taxon>Troctomorpha</taxon>
        <taxon>Phthiraptera</taxon>
        <taxon>Anoplura</taxon>
        <taxon>Pediculidae</taxon>
        <taxon>Pediculus</taxon>
    </lineage>
</organism>
<dbReference type="PANTHER" id="PTHR11733">
    <property type="entry name" value="ZINC METALLOPROTEASE FAMILY M13 NEPRILYSIN-RELATED"/>
    <property type="match status" value="1"/>
</dbReference>
<evidence type="ECO:0000256" key="3">
    <source>
        <dbReference type="ARBA" id="ARBA00007357"/>
    </source>
</evidence>
<dbReference type="InterPro" id="IPR024079">
    <property type="entry name" value="MetalloPept_cat_dom_sf"/>
</dbReference>
<dbReference type="OrthoDB" id="6475849at2759"/>
<dbReference type="CDD" id="cd08662">
    <property type="entry name" value="M13"/>
    <property type="match status" value="1"/>
</dbReference>
<dbReference type="EC" id="3.4.24.71" evidence="11"/>
<dbReference type="GO" id="GO:0004222">
    <property type="term" value="F:metalloendopeptidase activity"/>
    <property type="evidence" value="ECO:0007669"/>
    <property type="project" value="UniProtKB-EC"/>
</dbReference>
<dbReference type="HOGENOM" id="CLU_006187_8_0_1"/>
<evidence type="ECO:0000313" key="12">
    <source>
        <dbReference type="EnsemblMetazoa" id="PHUM399440-PA"/>
    </source>
</evidence>
<reference evidence="11" key="2">
    <citation type="submission" date="2007-04" db="EMBL/GenBank/DDBJ databases">
        <title>The genome of the human body louse.</title>
        <authorList>
            <consortium name="The Human Body Louse Genome Consortium"/>
            <person name="Kirkness E."/>
            <person name="Walenz B."/>
            <person name="Hass B."/>
            <person name="Bruggner R."/>
            <person name="Strausberg R."/>
        </authorList>
    </citation>
    <scope>NUCLEOTIDE SEQUENCE</scope>
    <source>
        <strain evidence="11">USDA</strain>
    </source>
</reference>
<reference evidence="11" key="1">
    <citation type="submission" date="2007-04" db="EMBL/GenBank/DDBJ databases">
        <title>Annotation of Pediculus humanus corporis strain USDA.</title>
        <authorList>
            <person name="Kirkness E."/>
            <person name="Hannick L."/>
            <person name="Hass B."/>
            <person name="Bruggner R."/>
            <person name="Lawson D."/>
            <person name="Bidwell S."/>
            <person name="Joardar V."/>
            <person name="Caler E."/>
            <person name="Walenz B."/>
            <person name="Inman J."/>
            <person name="Schobel S."/>
            <person name="Galinsky K."/>
            <person name="Amedeo P."/>
            <person name="Strausberg R."/>
        </authorList>
    </citation>
    <scope>NUCLEOTIDE SEQUENCE</scope>
    <source>
        <strain evidence="11">USDA</strain>
    </source>
</reference>
<dbReference type="EMBL" id="AAZO01004688">
    <property type="status" value="NOT_ANNOTATED_CDS"/>
    <property type="molecule type" value="Genomic_DNA"/>
</dbReference>
<evidence type="ECO:0000313" key="11">
    <source>
        <dbReference type="EMBL" id="EEB15998.1"/>
    </source>
</evidence>
<protein>
    <submittedName>
        <fullName evidence="11 12">Endothelin-converting enzyme, putative</fullName>
        <ecNumber evidence="11">3.4.24.71</ecNumber>
    </submittedName>
</protein>
<keyword evidence="8" id="KW-0482">Metalloprotease</keyword>
<keyword evidence="6 11" id="KW-0378">Hydrolase</keyword>
<dbReference type="Pfam" id="PF01431">
    <property type="entry name" value="Peptidase_M13"/>
    <property type="match status" value="1"/>
</dbReference>
<dbReference type="CTD" id="8237913"/>
<dbReference type="EMBL" id="DS235478">
    <property type="protein sequence ID" value="EEB15998.1"/>
    <property type="molecule type" value="Genomic_DNA"/>
</dbReference>
<comment type="subcellular location">
    <subcellularLocation>
        <location evidence="2">Cell membrane</location>
        <topology evidence="2">Single-pass type II membrane protein</topology>
    </subcellularLocation>
</comment>
<evidence type="ECO:0000313" key="13">
    <source>
        <dbReference type="Proteomes" id="UP000009046"/>
    </source>
</evidence>
<comment type="cofactor">
    <cofactor evidence="1">
        <name>Zn(2+)</name>
        <dbReference type="ChEBI" id="CHEBI:29105"/>
    </cofactor>
</comment>
<evidence type="ECO:0000259" key="10">
    <source>
        <dbReference type="Pfam" id="PF05649"/>
    </source>
</evidence>
<evidence type="ECO:0000256" key="4">
    <source>
        <dbReference type="ARBA" id="ARBA00022670"/>
    </source>
</evidence>
<reference evidence="12" key="3">
    <citation type="submission" date="2021-02" db="UniProtKB">
        <authorList>
            <consortium name="EnsemblMetazoa"/>
        </authorList>
    </citation>
    <scope>IDENTIFICATION</scope>
    <source>
        <strain evidence="12">USDA</strain>
    </source>
</reference>
<dbReference type="GeneID" id="8237913"/>
<feature type="domain" description="Peptidase M13 N-terminal" evidence="10">
    <location>
        <begin position="91"/>
        <end position="492"/>
    </location>
</feature>
<dbReference type="PRINTS" id="PR00786">
    <property type="entry name" value="NEPRILYSIN"/>
</dbReference>
<evidence type="ECO:0000256" key="6">
    <source>
        <dbReference type="ARBA" id="ARBA00022801"/>
    </source>
</evidence>
<keyword evidence="13" id="KW-1185">Reference proteome</keyword>
<evidence type="ECO:0000256" key="8">
    <source>
        <dbReference type="ARBA" id="ARBA00023049"/>
    </source>
</evidence>
<dbReference type="PANTHER" id="PTHR11733:SF133">
    <property type="entry name" value="PHOSPHATE-REGULATING NEUTRAL ENDOPEPTIDASE PHEX"/>
    <property type="match status" value="1"/>
</dbReference>
<dbReference type="InterPro" id="IPR008753">
    <property type="entry name" value="Peptidase_M13_N"/>
</dbReference>
<dbReference type="GO" id="GO:0005886">
    <property type="term" value="C:plasma membrane"/>
    <property type="evidence" value="ECO:0007669"/>
    <property type="project" value="UniProtKB-SubCell"/>
</dbReference>
<dbReference type="eggNOG" id="KOG3624">
    <property type="taxonomic scope" value="Eukaryota"/>
</dbReference>
<comment type="similarity">
    <text evidence="3">Belongs to the peptidase M13 family.</text>
</comment>
<dbReference type="AlphaFoldDB" id="E0VRJ2"/>
<dbReference type="Gene3D" id="3.40.390.10">
    <property type="entry name" value="Collagenase (Catalytic Domain)"/>
    <property type="match status" value="1"/>
</dbReference>
<dbReference type="RefSeq" id="XP_002428736.1">
    <property type="nucleotide sequence ID" value="XM_002428691.1"/>
</dbReference>
<dbReference type="Proteomes" id="UP000009046">
    <property type="component" value="Unassembled WGS sequence"/>
</dbReference>